<evidence type="ECO:0000256" key="2">
    <source>
        <dbReference type="ARBA" id="ARBA00022705"/>
    </source>
</evidence>
<dbReference type="InterPro" id="IPR018239">
    <property type="entry name" value="DNA_ligase_AS"/>
</dbReference>
<dbReference type="Gene3D" id="2.40.50.140">
    <property type="entry name" value="Nucleic acid-binding proteins"/>
    <property type="match status" value="1"/>
</dbReference>
<feature type="binding site" evidence="11">
    <location>
        <position position="479"/>
    </location>
    <ligand>
        <name>Zn(2+)</name>
        <dbReference type="ChEBI" id="CHEBI:29105"/>
    </ligand>
</feature>
<dbReference type="Pfam" id="PF12826">
    <property type="entry name" value="HHH_2"/>
    <property type="match status" value="1"/>
</dbReference>
<dbReference type="SMART" id="SM00532">
    <property type="entry name" value="LIGANc"/>
    <property type="match status" value="1"/>
</dbReference>
<reference evidence="14 15" key="1">
    <citation type="submission" date="2023-02" db="EMBL/GenBank/DDBJ databases">
        <title>Novel Oscillospiraceae bacterial genomes.</title>
        <authorList>
            <person name="Srinivasan S."/>
            <person name="Austin M.N."/>
            <person name="Fiedler T.L."/>
            <person name="Strenk S.M."/>
            <person name="Agnew K.J."/>
            <person name="Nagana Gowda G.A."/>
            <person name="Raftery D."/>
            <person name="Beamer M.A."/>
            <person name="Achilles S.L."/>
            <person name="Wiesenfeld H.C."/>
            <person name="Fredricks D.N."/>
            <person name="Hillier S.L."/>
        </authorList>
    </citation>
    <scope>NUCLEOTIDE SEQUENCE [LARGE SCALE GENOMIC DNA]</scope>
    <source>
        <strain evidence="14 15">CHIC02 1186E3-8</strain>
    </source>
</reference>
<dbReference type="InterPro" id="IPR012340">
    <property type="entry name" value="NA-bd_OB-fold"/>
</dbReference>
<feature type="binding site" evidence="11">
    <location>
        <begin position="68"/>
        <end position="72"/>
    </location>
    <ligand>
        <name>NAD(+)</name>
        <dbReference type="ChEBI" id="CHEBI:57540"/>
    </ligand>
</feature>
<dbReference type="NCBIfam" id="NF005932">
    <property type="entry name" value="PRK07956.1"/>
    <property type="match status" value="1"/>
</dbReference>
<dbReference type="RefSeq" id="WP_315571424.1">
    <property type="nucleotide sequence ID" value="NZ_CP118868.1"/>
</dbReference>
<dbReference type="InterPro" id="IPR001357">
    <property type="entry name" value="BRCT_dom"/>
</dbReference>
<dbReference type="Gene3D" id="1.10.150.20">
    <property type="entry name" value="5' to 3' exonuclease, C-terminal subdomain"/>
    <property type="match status" value="2"/>
</dbReference>
<feature type="binding site" evidence="11">
    <location>
        <position position="495"/>
    </location>
    <ligand>
        <name>Zn(2+)</name>
        <dbReference type="ChEBI" id="CHEBI:29105"/>
    </ligand>
</feature>
<dbReference type="InterPro" id="IPR013839">
    <property type="entry name" value="DNAligase_adenylation"/>
</dbReference>
<keyword evidence="1 11" id="KW-0436">Ligase</keyword>
<dbReference type="Proteomes" id="UP001220478">
    <property type="component" value="Chromosome"/>
</dbReference>
<feature type="binding site" evidence="11">
    <location>
        <position position="176"/>
    </location>
    <ligand>
        <name>NAD(+)</name>
        <dbReference type="ChEBI" id="CHEBI:57540"/>
    </ligand>
</feature>
<dbReference type="Gene3D" id="1.10.287.610">
    <property type="entry name" value="Helix hairpin bin"/>
    <property type="match status" value="1"/>
</dbReference>
<evidence type="ECO:0000313" key="15">
    <source>
        <dbReference type="Proteomes" id="UP001220478"/>
    </source>
</evidence>
<keyword evidence="5 11" id="KW-0862">Zinc</keyword>
<keyword evidence="3 11" id="KW-0479">Metal-binding</keyword>
<dbReference type="SUPFAM" id="SSF56091">
    <property type="entry name" value="DNA ligase/mRNA capping enzyme, catalytic domain"/>
    <property type="match status" value="1"/>
</dbReference>
<dbReference type="NCBIfam" id="TIGR00575">
    <property type="entry name" value="dnlj"/>
    <property type="match status" value="1"/>
</dbReference>
<dbReference type="Pfam" id="PF01653">
    <property type="entry name" value="DNA_ligase_aden"/>
    <property type="match status" value="1"/>
</dbReference>
<evidence type="ECO:0000256" key="6">
    <source>
        <dbReference type="ARBA" id="ARBA00022842"/>
    </source>
</evidence>
<evidence type="ECO:0000256" key="11">
    <source>
        <dbReference type="HAMAP-Rule" id="MF_01588"/>
    </source>
</evidence>
<keyword evidence="9 11" id="KW-0464">Manganese</keyword>
<dbReference type="GO" id="GO:0003911">
    <property type="term" value="F:DNA ligase (NAD+) activity"/>
    <property type="evidence" value="ECO:0007669"/>
    <property type="project" value="UniProtKB-EC"/>
</dbReference>
<feature type="binding site" evidence="11">
    <location>
        <position position="500"/>
    </location>
    <ligand>
        <name>Zn(2+)</name>
        <dbReference type="ChEBI" id="CHEBI:29105"/>
    </ligand>
</feature>
<keyword evidence="6 11" id="KW-0460">Magnesium</keyword>
<dbReference type="HAMAP" id="MF_01588">
    <property type="entry name" value="DNA_ligase_A"/>
    <property type="match status" value="1"/>
</dbReference>
<feature type="binding site" evidence="11">
    <location>
        <position position="361"/>
    </location>
    <ligand>
        <name>NAD(+)</name>
        <dbReference type="ChEBI" id="CHEBI:57540"/>
    </ligand>
</feature>
<dbReference type="SUPFAM" id="SSF50249">
    <property type="entry name" value="Nucleic acid-binding proteins"/>
    <property type="match status" value="1"/>
</dbReference>
<dbReference type="EMBL" id="CP118868">
    <property type="protein sequence ID" value="WEG35335.1"/>
    <property type="molecule type" value="Genomic_DNA"/>
</dbReference>
<dbReference type="PROSITE" id="PS50172">
    <property type="entry name" value="BRCT"/>
    <property type="match status" value="1"/>
</dbReference>
<dbReference type="PIRSF" id="PIRSF001604">
    <property type="entry name" value="LigA"/>
    <property type="match status" value="1"/>
</dbReference>
<dbReference type="Pfam" id="PF03120">
    <property type="entry name" value="OB_DNA_ligase"/>
    <property type="match status" value="1"/>
</dbReference>
<dbReference type="CDD" id="cd00114">
    <property type="entry name" value="LIGANc"/>
    <property type="match status" value="1"/>
</dbReference>
<keyword evidence="2 11" id="KW-0235">DNA replication</keyword>
<dbReference type="InterPro" id="IPR041663">
    <property type="entry name" value="DisA/LigA_HHH"/>
</dbReference>
<dbReference type="PROSITE" id="PS01056">
    <property type="entry name" value="DNA_LIGASE_N2"/>
    <property type="match status" value="1"/>
</dbReference>
<comment type="cofactor">
    <cofactor evidence="11">
        <name>Mg(2+)</name>
        <dbReference type="ChEBI" id="CHEBI:18420"/>
    </cofactor>
    <cofactor evidence="11">
        <name>Mn(2+)</name>
        <dbReference type="ChEBI" id="CHEBI:29035"/>
    </cofactor>
</comment>
<accession>A0ABY8C3S8</accession>
<proteinExistence type="inferred from homology"/>
<keyword evidence="4 11" id="KW-0227">DNA damage</keyword>
<evidence type="ECO:0000313" key="14">
    <source>
        <dbReference type="EMBL" id="WEG35335.1"/>
    </source>
</evidence>
<dbReference type="CDD" id="cd17748">
    <property type="entry name" value="BRCT_DNA_ligase_like"/>
    <property type="match status" value="1"/>
</dbReference>
<dbReference type="Gene3D" id="3.30.470.30">
    <property type="entry name" value="DNA ligase/mRNA capping enzyme"/>
    <property type="match status" value="1"/>
</dbReference>
<dbReference type="EC" id="6.5.1.2" evidence="11 12"/>
<protein>
    <recommendedName>
        <fullName evidence="11 12">DNA ligase</fullName>
        <ecNumber evidence="11 12">6.5.1.2</ecNumber>
    </recommendedName>
    <alternativeName>
        <fullName evidence="11">Polydeoxyribonucleotide synthase [NAD(+)]</fullName>
    </alternativeName>
</protein>
<dbReference type="InterPro" id="IPR001679">
    <property type="entry name" value="DNA_ligase"/>
</dbReference>
<dbReference type="Gene3D" id="3.40.50.10190">
    <property type="entry name" value="BRCT domain"/>
    <property type="match status" value="1"/>
</dbReference>
<dbReference type="InterPro" id="IPR036420">
    <property type="entry name" value="BRCT_dom_sf"/>
</dbReference>
<gene>
    <name evidence="11 14" type="primary">ligA</name>
    <name evidence="14" type="ORF">PYS61_05235</name>
</gene>
<feature type="binding site" evidence="11">
    <location>
        <position position="234"/>
    </location>
    <ligand>
        <name>NAD(+)</name>
        <dbReference type="ChEBI" id="CHEBI:57540"/>
    </ligand>
</feature>
<comment type="catalytic activity">
    <reaction evidence="10 11 12">
        <text>NAD(+) + (deoxyribonucleotide)n-3'-hydroxyl + 5'-phospho-(deoxyribonucleotide)m = (deoxyribonucleotide)n+m + AMP + beta-nicotinamide D-nucleotide.</text>
        <dbReference type="EC" id="6.5.1.2"/>
    </reaction>
</comment>
<dbReference type="SMART" id="SM00292">
    <property type="entry name" value="BRCT"/>
    <property type="match status" value="1"/>
</dbReference>
<keyword evidence="7 11" id="KW-0520">NAD</keyword>
<evidence type="ECO:0000256" key="1">
    <source>
        <dbReference type="ARBA" id="ARBA00022598"/>
    </source>
</evidence>
<evidence type="ECO:0000256" key="10">
    <source>
        <dbReference type="ARBA" id="ARBA00034005"/>
    </source>
</evidence>
<dbReference type="InterPro" id="IPR010994">
    <property type="entry name" value="RuvA_2-like"/>
</dbReference>
<organism evidence="14 15">
    <name type="scientific">Amygdalobacter indicium</name>
    <dbReference type="NCBI Taxonomy" id="3029272"/>
    <lineage>
        <taxon>Bacteria</taxon>
        <taxon>Bacillati</taxon>
        <taxon>Bacillota</taxon>
        <taxon>Clostridia</taxon>
        <taxon>Eubacteriales</taxon>
        <taxon>Oscillospiraceae</taxon>
        <taxon>Amygdalobacter</taxon>
    </lineage>
</organism>
<name>A0ABY8C3S8_9FIRM</name>
<evidence type="ECO:0000256" key="8">
    <source>
        <dbReference type="ARBA" id="ARBA00023204"/>
    </source>
</evidence>
<evidence type="ECO:0000256" key="9">
    <source>
        <dbReference type="ARBA" id="ARBA00023211"/>
    </source>
</evidence>
<dbReference type="PROSITE" id="PS01055">
    <property type="entry name" value="DNA_LIGASE_N1"/>
    <property type="match status" value="1"/>
</dbReference>
<dbReference type="Pfam" id="PF00533">
    <property type="entry name" value="BRCT"/>
    <property type="match status" value="1"/>
</dbReference>
<dbReference type="InterPro" id="IPR033136">
    <property type="entry name" value="DNA_ligase_CS"/>
</dbReference>
<feature type="binding site" evidence="11">
    <location>
        <begin position="137"/>
        <end position="138"/>
    </location>
    <ligand>
        <name>NAD(+)</name>
        <dbReference type="ChEBI" id="CHEBI:57540"/>
    </ligand>
</feature>
<evidence type="ECO:0000256" key="3">
    <source>
        <dbReference type="ARBA" id="ARBA00022723"/>
    </source>
</evidence>
<feature type="binding site" evidence="11">
    <location>
        <position position="482"/>
    </location>
    <ligand>
        <name>Zn(2+)</name>
        <dbReference type="ChEBI" id="CHEBI:29105"/>
    </ligand>
</feature>
<feature type="binding site" evidence="11">
    <location>
        <position position="385"/>
    </location>
    <ligand>
        <name>NAD(+)</name>
        <dbReference type="ChEBI" id="CHEBI:57540"/>
    </ligand>
</feature>
<keyword evidence="8 11" id="KW-0234">DNA repair</keyword>
<feature type="domain" description="BRCT" evidence="13">
    <location>
        <begin position="706"/>
        <end position="784"/>
    </location>
</feature>
<evidence type="ECO:0000256" key="5">
    <source>
        <dbReference type="ARBA" id="ARBA00022833"/>
    </source>
</evidence>
<evidence type="ECO:0000256" key="4">
    <source>
        <dbReference type="ARBA" id="ARBA00022763"/>
    </source>
</evidence>
<dbReference type="SUPFAM" id="SSF52113">
    <property type="entry name" value="BRCT domain"/>
    <property type="match status" value="1"/>
</dbReference>
<keyword evidence="15" id="KW-1185">Reference proteome</keyword>
<evidence type="ECO:0000259" key="13">
    <source>
        <dbReference type="PROSITE" id="PS50172"/>
    </source>
</evidence>
<sequence>MESNLNSYFAAYPLIANLYRQKQVPSSDLIQTVFSDKAATTYFYRDLAAVMQKYAVAYYEEGNSSLPDWDYDFAYRLLETLSEIYPELKQYSKLTETVGSGDQLSFFTQTDKSKQPNHTKVKKSNFTKEAHQVKMESLKDLFSKEELFAALDNMRNELVNLGVKKEEAAELKFTVEEKIDGLSLAVLYEHGQLTRALTRGNGLIGDNVTANALMIKNLPAVVPSDWPILEFRGEVYMPKKSFQELNNSLYEKVLQNGGDSETAESKLFANARNACVGSLKQKDPQVTRQRNLAIFAFNLQRPVPASIDSHQESLSYLQSLGLPVVYESRLYSRNEDIYAACSAIMQKRDSLPYGIDGAVIKLDKLSYRLLLGSTSKTPRWAFAYKFPPEQVKTKLLDIAVQVGRSGKLTPLAILAPVYIQGSTVRKASLHNFSYLQKLDLRIGDEVFVHKAGDIIPEITGPDLSSRPPEARAYVRPDRCPVCQSELLVADQDSYCLNVSCPKQILLRFAYFTGKEAMNIANLGEKTLEQFISAGFLHTLPDIYRLQRYYAEVADIRGFAVNTVYNAKGEKTLVIPKFDEILQAISRSKNNSPTKFLIALGLPELGVTMSTKLQHYFPNLQALFNASSVDLLAVPDIGEKIAGNLLTIFQSDNFHKLLQDFSTLEWDILTRPWSDQQSNSVSPADFWYPWLKDRDYLDQNDRLQIKPAENFWNGKKIVFTGTFRHNKRSELALLLQYFGAVIQNSLTKQTNYLIIGEEAGSKQQKAAKMQIPCLTEAEFWQKFRK</sequence>
<feature type="binding site" evidence="11">
    <location>
        <position position="199"/>
    </location>
    <ligand>
        <name>NAD(+)</name>
        <dbReference type="ChEBI" id="CHEBI:57540"/>
    </ligand>
</feature>
<comment type="function">
    <text evidence="11">DNA ligase that catalyzes the formation of phosphodiester linkages between 5'-phosphoryl and 3'-hydroxyl groups in double-stranded DNA using NAD as a coenzyme and as the energy source for the reaction. It is essential for DNA replication and repair of damaged DNA.</text>
</comment>
<evidence type="ECO:0000256" key="12">
    <source>
        <dbReference type="RuleBase" id="RU000618"/>
    </source>
</evidence>
<comment type="similarity">
    <text evidence="11">Belongs to the NAD-dependent DNA ligase family. LigA subfamily.</text>
</comment>
<dbReference type="InterPro" id="IPR013840">
    <property type="entry name" value="DNAligase_N"/>
</dbReference>
<dbReference type="SUPFAM" id="SSF47781">
    <property type="entry name" value="RuvA domain 2-like"/>
    <property type="match status" value="1"/>
</dbReference>
<feature type="active site" description="N6-AMP-lysine intermediate" evidence="11">
    <location>
        <position position="178"/>
    </location>
</feature>
<dbReference type="InterPro" id="IPR004150">
    <property type="entry name" value="NAD_DNA_ligase_OB"/>
</dbReference>
<evidence type="ECO:0000256" key="7">
    <source>
        <dbReference type="ARBA" id="ARBA00023027"/>
    </source>
</evidence>